<reference evidence="2 3" key="1">
    <citation type="journal article" date="2015" name="Sci. Rep.">
        <title>The power of single molecule real-time sequencing technology in the de novo assembly of a eukaryotic genome.</title>
        <authorList>
            <person name="Sakai H."/>
            <person name="Naito K."/>
            <person name="Ogiso-Tanaka E."/>
            <person name="Takahashi Y."/>
            <person name="Iseki K."/>
            <person name="Muto C."/>
            <person name="Satou K."/>
            <person name="Teruya K."/>
            <person name="Shiroma A."/>
            <person name="Shimoji M."/>
            <person name="Hirano T."/>
            <person name="Itoh T."/>
            <person name="Kaga A."/>
            <person name="Tomooka N."/>
        </authorList>
    </citation>
    <scope>NUCLEOTIDE SEQUENCE [LARGE SCALE GENOMIC DNA]</scope>
    <source>
        <strain evidence="3">cv. Shumari</strain>
    </source>
</reference>
<sequence length="74" mass="8422">MNHQISLPQRNSKSRTLLCFLTHQPCLSSPPDRNIIFAPVNLEKTTKSNRTTNQNLKIPNQKTKNLNPQIAMVP</sequence>
<feature type="compositionally biased region" description="Polar residues" evidence="1">
    <location>
        <begin position="48"/>
        <end position="68"/>
    </location>
</feature>
<feature type="region of interest" description="Disordered" evidence="1">
    <location>
        <begin position="46"/>
        <end position="74"/>
    </location>
</feature>
<keyword evidence="3" id="KW-1185">Reference proteome</keyword>
<proteinExistence type="predicted"/>
<dbReference type="Proteomes" id="UP000291084">
    <property type="component" value="Chromosome 6"/>
</dbReference>
<dbReference type="EMBL" id="AP015039">
    <property type="protein sequence ID" value="BAT90364.1"/>
    <property type="molecule type" value="Genomic_DNA"/>
</dbReference>
<accession>A0A0S3SC07</accession>
<organism evidence="2 3">
    <name type="scientific">Vigna angularis var. angularis</name>
    <dbReference type="NCBI Taxonomy" id="157739"/>
    <lineage>
        <taxon>Eukaryota</taxon>
        <taxon>Viridiplantae</taxon>
        <taxon>Streptophyta</taxon>
        <taxon>Embryophyta</taxon>
        <taxon>Tracheophyta</taxon>
        <taxon>Spermatophyta</taxon>
        <taxon>Magnoliopsida</taxon>
        <taxon>eudicotyledons</taxon>
        <taxon>Gunneridae</taxon>
        <taxon>Pentapetalae</taxon>
        <taxon>rosids</taxon>
        <taxon>fabids</taxon>
        <taxon>Fabales</taxon>
        <taxon>Fabaceae</taxon>
        <taxon>Papilionoideae</taxon>
        <taxon>50 kb inversion clade</taxon>
        <taxon>NPAAA clade</taxon>
        <taxon>indigoferoid/millettioid clade</taxon>
        <taxon>Phaseoleae</taxon>
        <taxon>Vigna</taxon>
    </lineage>
</organism>
<name>A0A0S3SC07_PHAAN</name>
<evidence type="ECO:0000313" key="3">
    <source>
        <dbReference type="Proteomes" id="UP000291084"/>
    </source>
</evidence>
<dbReference type="AlphaFoldDB" id="A0A0S3SC07"/>
<gene>
    <name evidence="2" type="primary">Vigan.06G159600</name>
    <name evidence="2" type="ORF">VIGAN_06159600</name>
</gene>
<evidence type="ECO:0000256" key="1">
    <source>
        <dbReference type="SAM" id="MobiDB-lite"/>
    </source>
</evidence>
<evidence type="ECO:0000313" key="2">
    <source>
        <dbReference type="EMBL" id="BAT90364.1"/>
    </source>
</evidence>
<protein>
    <submittedName>
        <fullName evidence="2">Uncharacterized protein</fullName>
    </submittedName>
</protein>